<dbReference type="GO" id="GO:0016491">
    <property type="term" value="F:oxidoreductase activity"/>
    <property type="evidence" value="ECO:0007669"/>
    <property type="project" value="InterPro"/>
</dbReference>
<sequence>MTLPRRRIGRTALTVPEIGFGAAPMGNLYNPVGDEQARATLSTALDSGLTHIDTAPYYGFGLSERRVGDAVRGRTNVVLSTKVGRLLAVDTGVIDDRERCGFRSALPFRPVYDYSHDGILRSHEASLQRLGLGQVDILYVHDIGAVTHGDANSAMMAQLTTGGGFNALERLRAEGAIAAFGIGVNEVQACLDCLDRADLDVILLAGRYTLLEQGPLDDLIPLCARRGISLTLGGIFNSGILATGTRGNSVGYYNYAPAPPEILARVGRIEDVCGRYGVALPAAALQFVLSHPVVASVIPGLDTPDRVRAIRQLYEAPIPRDFWTELRHLGLLRPDAPIPSGIGAVR</sequence>
<keyword evidence="2" id="KW-1185">Reference proteome</keyword>
<reference evidence="1 2" key="1">
    <citation type="submission" date="2017-12" db="EMBL/GenBank/DDBJ databases">
        <title>Genomes of bacteria within cyanobacterial aggregates.</title>
        <authorList>
            <person name="Cai H."/>
        </authorList>
    </citation>
    <scope>NUCLEOTIDE SEQUENCE [LARGE SCALE GENOMIC DNA]</scope>
    <source>
        <strain evidence="1 2">TH16</strain>
    </source>
</reference>
<dbReference type="Gene3D" id="3.20.20.100">
    <property type="entry name" value="NADP-dependent oxidoreductase domain"/>
    <property type="match status" value="1"/>
</dbReference>
<accession>A0A2K9NIZ0</accession>
<gene>
    <name evidence="1" type="ORF">C0V82_19640</name>
</gene>
<dbReference type="Proteomes" id="UP000234752">
    <property type="component" value="Chromosome eg_2"/>
</dbReference>
<evidence type="ECO:0000313" key="2">
    <source>
        <dbReference type="Proteomes" id="UP000234752"/>
    </source>
</evidence>
<dbReference type="PANTHER" id="PTHR42686:SF1">
    <property type="entry name" value="GH17980P-RELATED"/>
    <property type="match status" value="1"/>
</dbReference>
<proteinExistence type="predicted"/>
<dbReference type="InterPro" id="IPR023210">
    <property type="entry name" value="NADP_OxRdtase_dom"/>
</dbReference>
<organism evidence="1 2">
    <name type="scientific">Niveispirillum cyanobacteriorum</name>
    <dbReference type="NCBI Taxonomy" id="1612173"/>
    <lineage>
        <taxon>Bacteria</taxon>
        <taxon>Pseudomonadati</taxon>
        <taxon>Pseudomonadota</taxon>
        <taxon>Alphaproteobacteria</taxon>
        <taxon>Rhodospirillales</taxon>
        <taxon>Azospirillaceae</taxon>
        <taxon>Niveispirillum</taxon>
    </lineage>
</organism>
<dbReference type="InterPro" id="IPR036812">
    <property type="entry name" value="NAD(P)_OxRdtase_dom_sf"/>
</dbReference>
<dbReference type="OrthoDB" id="9768851at2"/>
<name>A0A2K9NIZ0_9PROT</name>
<dbReference type="Pfam" id="PF00248">
    <property type="entry name" value="Aldo_ket_red"/>
    <property type="match status" value="1"/>
</dbReference>
<dbReference type="PANTHER" id="PTHR42686">
    <property type="entry name" value="GH17980P-RELATED"/>
    <property type="match status" value="1"/>
</dbReference>
<dbReference type="AlphaFoldDB" id="A0A2K9NIZ0"/>
<dbReference type="InterPro" id="IPR020471">
    <property type="entry name" value="AKR"/>
</dbReference>
<evidence type="ECO:0000313" key="1">
    <source>
        <dbReference type="EMBL" id="AUN32556.1"/>
    </source>
</evidence>
<dbReference type="KEGG" id="ncb:C0V82_19640"/>
<dbReference type="GO" id="GO:0005829">
    <property type="term" value="C:cytosol"/>
    <property type="evidence" value="ECO:0007669"/>
    <property type="project" value="TreeGrafter"/>
</dbReference>
<dbReference type="EMBL" id="CP025612">
    <property type="protein sequence ID" value="AUN32556.1"/>
    <property type="molecule type" value="Genomic_DNA"/>
</dbReference>
<dbReference type="SUPFAM" id="SSF51430">
    <property type="entry name" value="NAD(P)-linked oxidoreductase"/>
    <property type="match status" value="1"/>
</dbReference>
<protein>
    <submittedName>
        <fullName evidence="1">Pyridoxal 4-dehydrogenase</fullName>
    </submittedName>
</protein>
<dbReference type="RefSeq" id="WP_102114089.1">
    <property type="nucleotide sequence ID" value="NZ_BMGN01000007.1"/>
</dbReference>